<evidence type="ECO:0000313" key="3">
    <source>
        <dbReference type="Proteomes" id="UP000231987"/>
    </source>
</evidence>
<dbReference type="Gene3D" id="2.40.50.90">
    <property type="match status" value="1"/>
</dbReference>
<gene>
    <name evidence="2" type="ORF">CEJ86_24850</name>
</gene>
<keyword evidence="1" id="KW-0732">Signal</keyword>
<dbReference type="InterPro" id="IPR035437">
    <property type="entry name" value="SNase_OB-fold_sf"/>
</dbReference>
<dbReference type="AlphaFoldDB" id="A0A2J0YWZ1"/>
<feature type="signal peptide" evidence="1">
    <location>
        <begin position="1"/>
        <end position="25"/>
    </location>
</feature>
<feature type="chain" id="PRO_5014390055" evidence="1">
    <location>
        <begin position="26"/>
        <end position="224"/>
    </location>
</feature>
<organism evidence="2 3">
    <name type="scientific">Rhizobium meliloti</name>
    <name type="common">Ensifer meliloti</name>
    <name type="synonym">Sinorhizobium meliloti</name>
    <dbReference type="NCBI Taxonomy" id="382"/>
    <lineage>
        <taxon>Bacteria</taxon>
        <taxon>Pseudomonadati</taxon>
        <taxon>Pseudomonadota</taxon>
        <taxon>Alphaproteobacteria</taxon>
        <taxon>Hyphomicrobiales</taxon>
        <taxon>Rhizobiaceae</taxon>
        <taxon>Sinorhizobium/Ensifer group</taxon>
        <taxon>Sinorhizobium</taxon>
    </lineage>
</organism>
<dbReference type="Proteomes" id="UP000231987">
    <property type="component" value="Unassembled WGS sequence"/>
</dbReference>
<comment type="caution">
    <text evidence="2">The sequence shown here is derived from an EMBL/GenBank/DDBJ whole genome shotgun (WGS) entry which is preliminary data.</text>
</comment>
<accession>A0A2J0YWZ1</accession>
<name>A0A2J0YWZ1_RHIML</name>
<dbReference type="SUPFAM" id="SSF50199">
    <property type="entry name" value="Staphylococcal nuclease"/>
    <property type="match status" value="1"/>
</dbReference>
<protein>
    <submittedName>
        <fullName evidence="2">Nuclease</fullName>
    </submittedName>
</protein>
<dbReference type="RefSeq" id="WP_100673859.1">
    <property type="nucleotide sequence ID" value="NZ_NJGD01000014.1"/>
</dbReference>
<dbReference type="EMBL" id="NJGD01000014">
    <property type="protein sequence ID" value="PJR12806.1"/>
    <property type="molecule type" value="Genomic_DNA"/>
</dbReference>
<evidence type="ECO:0000256" key="1">
    <source>
        <dbReference type="SAM" id="SignalP"/>
    </source>
</evidence>
<sequence>MKVRRPCGFLLLALSSALSTTPAVAQDPAVTKFVAYYQSAYAQGRDLIPAPTAVLNTASIATELKLETVKPIGALTGSSFLDANSTVIKLAGVQGCVSTDMLDFMGNRASCAMISLAGMTASLEQAKADAGDAFPCHFVSQNAGRPNVRFAECFFTQADMVQSLSEIMIKKGLVFAARDRAGKPIFPEYAKAEDEARLSKAGIWANPHFKHPYGERYRANPTTN</sequence>
<evidence type="ECO:0000313" key="2">
    <source>
        <dbReference type="EMBL" id="PJR12806.1"/>
    </source>
</evidence>
<reference evidence="2 3" key="1">
    <citation type="submission" date="2017-06" db="EMBL/GenBank/DDBJ databases">
        <title>Ensifer strains isolated from leguminous trees and herbs display diverse denitrification phenotypes with some acting as strong N2O sinks.</title>
        <authorList>
            <person name="Woliy K."/>
            <person name="Mania D."/>
            <person name="Bakken L.R."/>
            <person name="Frostegard A."/>
        </authorList>
    </citation>
    <scope>NUCLEOTIDE SEQUENCE [LARGE SCALE GENOMIC DNA]</scope>
    <source>
        <strain evidence="2 3">AC50a</strain>
    </source>
</reference>
<proteinExistence type="predicted"/>